<accession>A0ABP7MND7</accession>
<proteinExistence type="predicted"/>
<organism evidence="1 2">
    <name type="scientific">Hymenobacter algoricola</name>
    <dbReference type="NCBI Taxonomy" id="486267"/>
    <lineage>
        <taxon>Bacteria</taxon>
        <taxon>Pseudomonadati</taxon>
        <taxon>Bacteroidota</taxon>
        <taxon>Cytophagia</taxon>
        <taxon>Cytophagales</taxon>
        <taxon>Hymenobacteraceae</taxon>
        <taxon>Hymenobacter</taxon>
    </lineage>
</organism>
<comment type="caution">
    <text evidence="1">The sequence shown here is derived from an EMBL/GenBank/DDBJ whole genome shotgun (WGS) entry which is preliminary data.</text>
</comment>
<sequence length="120" mass="13492">MSEPLFDVNLQHLPDDYLTGDWCVANRVLNQGNPASSMARATRLCLQPGSVEVQLPGPPDSGHWLVQRDELLSRPYLELELLQESTRALITRLRRSADGLESQLGLYFQSGMELQLTRPC</sequence>
<reference evidence="2" key="1">
    <citation type="journal article" date="2019" name="Int. J. Syst. Evol. Microbiol.">
        <title>The Global Catalogue of Microorganisms (GCM) 10K type strain sequencing project: providing services to taxonomists for standard genome sequencing and annotation.</title>
        <authorList>
            <consortium name="The Broad Institute Genomics Platform"/>
            <consortium name="The Broad Institute Genome Sequencing Center for Infectious Disease"/>
            <person name="Wu L."/>
            <person name="Ma J."/>
        </authorList>
    </citation>
    <scope>NUCLEOTIDE SEQUENCE [LARGE SCALE GENOMIC DNA]</scope>
    <source>
        <strain evidence="2">JCM 17214</strain>
    </source>
</reference>
<gene>
    <name evidence="1" type="ORF">GCM10022406_08390</name>
</gene>
<keyword evidence="2" id="KW-1185">Reference proteome</keyword>
<dbReference type="Proteomes" id="UP001499909">
    <property type="component" value="Unassembled WGS sequence"/>
</dbReference>
<dbReference type="EMBL" id="BAABDH010000016">
    <property type="protein sequence ID" value="GAA3924607.1"/>
    <property type="molecule type" value="Genomic_DNA"/>
</dbReference>
<evidence type="ECO:0000313" key="2">
    <source>
        <dbReference type="Proteomes" id="UP001499909"/>
    </source>
</evidence>
<evidence type="ECO:0000313" key="1">
    <source>
        <dbReference type="EMBL" id="GAA3924607.1"/>
    </source>
</evidence>
<dbReference type="RefSeq" id="WP_345110521.1">
    <property type="nucleotide sequence ID" value="NZ_BAABDH010000016.1"/>
</dbReference>
<name>A0ABP7MND7_9BACT</name>
<protein>
    <submittedName>
        <fullName evidence="1">Uncharacterized protein</fullName>
    </submittedName>
</protein>